<dbReference type="PATRIC" id="fig|505341.3.peg.284"/>
<dbReference type="GO" id="GO:0006099">
    <property type="term" value="P:tricarboxylic acid cycle"/>
    <property type="evidence" value="ECO:0007669"/>
    <property type="project" value="TreeGrafter"/>
</dbReference>
<feature type="domain" description="CoA-binding" evidence="2">
    <location>
        <begin position="192"/>
        <end position="284"/>
    </location>
</feature>
<dbReference type="GO" id="GO:0005829">
    <property type="term" value="C:cytosol"/>
    <property type="evidence" value="ECO:0007669"/>
    <property type="project" value="TreeGrafter"/>
</dbReference>
<reference evidence="3 4" key="1">
    <citation type="submission" date="2014-11" db="EMBL/GenBank/DDBJ databases">
        <title>Pan-genome of Gallibacterium spp.</title>
        <authorList>
            <person name="Kudirkiene E."/>
            <person name="Bojesen A.M."/>
        </authorList>
    </citation>
    <scope>NUCLEOTIDE SEQUENCE [LARGE SCALE GENOMIC DNA]</scope>
    <source>
        <strain evidence="3 4">F150</strain>
    </source>
</reference>
<dbReference type="GO" id="GO:0009361">
    <property type="term" value="C:succinate-CoA ligase complex (ADP-forming)"/>
    <property type="evidence" value="ECO:0007669"/>
    <property type="project" value="TreeGrafter"/>
</dbReference>
<dbReference type="EMBL" id="JTJL01000004">
    <property type="protein sequence ID" value="OBW96123.1"/>
    <property type="molecule type" value="Genomic_DNA"/>
</dbReference>
<dbReference type="PANTHER" id="PTHR11117:SF24">
    <property type="entry name" value="PROTEIN FDRA"/>
    <property type="match status" value="1"/>
</dbReference>
<accession>A0A1A7P290</accession>
<feature type="domain" description="ATP-citrate synthase/succinyl-CoA ligase C-terminal" evidence="1">
    <location>
        <begin position="348"/>
        <end position="507"/>
    </location>
</feature>
<dbReference type="OrthoDB" id="5580580at2"/>
<evidence type="ECO:0000313" key="4">
    <source>
        <dbReference type="Proteomes" id="UP000092649"/>
    </source>
</evidence>
<dbReference type="SUPFAM" id="SSF52210">
    <property type="entry name" value="Succinyl-CoA synthetase domains"/>
    <property type="match status" value="2"/>
</dbReference>
<dbReference type="GO" id="GO:0004775">
    <property type="term" value="F:succinate-CoA ligase (ADP-forming) activity"/>
    <property type="evidence" value="ECO:0007669"/>
    <property type="project" value="TreeGrafter"/>
</dbReference>
<proteinExistence type="predicted"/>
<dbReference type="AlphaFoldDB" id="A0A1A7P290"/>
<protein>
    <recommendedName>
        <fullName evidence="5">FdrA family protein</fullName>
    </recommendedName>
</protein>
<evidence type="ECO:0000313" key="3">
    <source>
        <dbReference type="EMBL" id="OBW96123.1"/>
    </source>
</evidence>
<evidence type="ECO:0008006" key="5">
    <source>
        <dbReference type="Google" id="ProtNLM"/>
    </source>
</evidence>
<dbReference type="InterPro" id="IPR016102">
    <property type="entry name" value="Succinyl-CoA_synth-like"/>
</dbReference>
<evidence type="ECO:0000259" key="2">
    <source>
        <dbReference type="Pfam" id="PF02629"/>
    </source>
</evidence>
<comment type="caution">
    <text evidence="3">The sequence shown here is derived from an EMBL/GenBank/DDBJ whole genome shotgun (WGS) entry which is preliminary data.</text>
</comment>
<dbReference type="NCBIfam" id="NF004760">
    <property type="entry name" value="PRK06091.1"/>
    <property type="match status" value="1"/>
</dbReference>
<gene>
    <name evidence="3" type="ORF">QS62_01420</name>
</gene>
<dbReference type="Pfam" id="PF02629">
    <property type="entry name" value="CoA_binding"/>
    <property type="match status" value="1"/>
</dbReference>
<dbReference type="PANTHER" id="PTHR11117">
    <property type="entry name" value="SUCCINYL-COA LIGASE SUBUNIT ALPHA"/>
    <property type="match status" value="1"/>
</dbReference>
<dbReference type="Proteomes" id="UP000092649">
    <property type="component" value="Unassembled WGS sequence"/>
</dbReference>
<keyword evidence="4" id="KW-1185">Reference proteome</keyword>
<dbReference type="GO" id="GO:0004776">
    <property type="term" value="F:succinate-CoA ligase (GDP-forming) activity"/>
    <property type="evidence" value="ECO:0007669"/>
    <property type="project" value="TreeGrafter"/>
</dbReference>
<dbReference type="Pfam" id="PF00549">
    <property type="entry name" value="Ligase_CoA"/>
    <property type="match status" value="1"/>
</dbReference>
<name>A0A1A7P290_9PAST</name>
<dbReference type="InterPro" id="IPR005811">
    <property type="entry name" value="SUCC_ACL_C"/>
</dbReference>
<sequence>MPLYSRLKTNTYIDSVTLMAISTATNQLDGVIQAQVAMGSPMNKAVLTEANLLTEELSNAVPSDLMISVVLEDGIDADEVFAQIDQLLIRKPVNDQKNSDEVFHTITAAAEKYPESNLVIVSVNGSYAAREAEKALMLNKNVMLFSDNVPVEQELRLKQLAHSKNLLIMGPDCGTAIINGVGLGFANKVRRGNIGIVAASGTGAQEISVRVHEFGGGVSQLIGTGGRDLSEEIGGIMMLDGLQLLAEDPQTSVIVIVSKPPAPSVAEKILTTCKQISKPIFIWFLGYQGEKHPSPHIQIFSHSKPTAMAAVIESGIPEESIDKHALNWPLIEEVRAKLSVEQKYIRGLFCGGTLCDESLFSALEKHCEVYSNIHPDKSYRLSATDKSKGHTFIDFGDDEFTQGRAHPMIDPSYRIERILQEGRDPEVGVLLLDFVVGFGANPKPVEETLAALIQVKQEAKKEGRHLEILAYVLGTDLDLPSVNSQIKLLEEVGITIASSSTNAGLLAREFVVKGE</sequence>
<evidence type="ECO:0000259" key="1">
    <source>
        <dbReference type="Pfam" id="PF00549"/>
    </source>
</evidence>
<dbReference type="Gene3D" id="3.40.50.720">
    <property type="entry name" value="NAD(P)-binding Rossmann-like Domain"/>
    <property type="match status" value="1"/>
</dbReference>
<dbReference type="Gene3D" id="3.40.50.261">
    <property type="entry name" value="Succinyl-CoA synthetase domains"/>
    <property type="match status" value="2"/>
</dbReference>
<dbReference type="InterPro" id="IPR003781">
    <property type="entry name" value="CoA-bd"/>
</dbReference>
<organism evidence="3 4">
    <name type="scientific">Gallibacterium salpingitidis</name>
    <dbReference type="NCBI Taxonomy" id="505341"/>
    <lineage>
        <taxon>Bacteria</taxon>
        <taxon>Pseudomonadati</taxon>
        <taxon>Pseudomonadota</taxon>
        <taxon>Gammaproteobacteria</taxon>
        <taxon>Pasteurellales</taxon>
        <taxon>Pasteurellaceae</taxon>
        <taxon>Gallibacterium</taxon>
    </lineage>
</organism>